<dbReference type="STRING" id="1578165.BKG68_06135"/>
<gene>
    <name evidence="11" type="ORF">BST43_01490</name>
</gene>
<evidence type="ECO:0000256" key="7">
    <source>
        <dbReference type="ARBA" id="ARBA00023204"/>
    </source>
</evidence>
<evidence type="ECO:0000256" key="3">
    <source>
        <dbReference type="ARBA" id="ARBA00021315"/>
    </source>
</evidence>
<reference evidence="11 12" key="1">
    <citation type="submission" date="2016-12" db="EMBL/GenBank/DDBJ databases">
        <title>The new phylogeny of genus Mycobacterium.</title>
        <authorList>
            <person name="Tortoli E."/>
            <person name="Trovato A."/>
            <person name="Cirillo D.M."/>
        </authorList>
    </citation>
    <scope>NUCLEOTIDE SEQUENCE [LARGE SCALE GENOMIC DNA]</scope>
    <source>
        <strain evidence="11 12">CCUG 66554</strain>
    </source>
</reference>
<organism evidence="11 12">
    <name type="scientific">Mycobacteroides saopaulense</name>
    <dbReference type="NCBI Taxonomy" id="1578165"/>
    <lineage>
        <taxon>Bacteria</taxon>
        <taxon>Bacillati</taxon>
        <taxon>Actinomycetota</taxon>
        <taxon>Actinomycetes</taxon>
        <taxon>Mycobacteriales</taxon>
        <taxon>Mycobacteriaceae</taxon>
        <taxon>Mycobacteroides</taxon>
    </lineage>
</organism>
<dbReference type="GO" id="GO:0043590">
    <property type="term" value="C:bacterial nucleoid"/>
    <property type="evidence" value="ECO:0007669"/>
    <property type="project" value="TreeGrafter"/>
</dbReference>
<dbReference type="FunFam" id="3.40.50.300:FF:000356">
    <property type="entry name" value="DNA repair protein RecN"/>
    <property type="match status" value="1"/>
</dbReference>
<keyword evidence="6" id="KW-0067">ATP-binding</keyword>
<keyword evidence="7 9" id="KW-0234">DNA repair</keyword>
<dbReference type="InterPro" id="IPR004604">
    <property type="entry name" value="DNA_recomb/repair_RecN"/>
</dbReference>
<evidence type="ECO:0000256" key="8">
    <source>
        <dbReference type="ARBA" id="ARBA00033408"/>
    </source>
</evidence>
<comment type="function">
    <text evidence="1 9">May be involved in recombinational repair of damaged DNA.</text>
</comment>
<dbReference type="FunFam" id="3.40.50.300:FF:000319">
    <property type="entry name" value="DNA repair protein RecN"/>
    <property type="match status" value="1"/>
</dbReference>
<keyword evidence="5 9" id="KW-0227">DNA damage</keyword>
<dbReference type="AlphaFoldDB" id="A0A1X0JDI6"/>
<comment type="caution">
    <text evidence="11">The sequence shown here is derived from an EMBL/GenBank/DDBJ whole genome shotgun (WGS) entry which is preliminary data.</text>
</comment>
<evidence type="ECO:0000256" key="9">
    <source>
        <dbReference type="PIRNR" id="PIRNR003128"/>
    </source>
</evidence>
<dbReference type="NCBIfam" id="TIGR00634">
    <property type="entry name" value="recN"/>
    <property type="match status" value="1"/>
</dbReference>
<dbReference type="RefSeq" id="WP_083013311.1">
    <property type="nucleotide sequence ID" value="NZ_MVII01000001.1"/>
</dbReference>
<dbReference type="PIRSF" id="PIRSF003128">
    <property type="entry name" value="RecN"/>
    <property type="match status" value="1"/>
</dbReference>
<accession>A0A1X0JDI6</accession>
<evidence type="ECO:0000259" key="10">
    <source>
        <dbReference type="Pfam" id="PF02463"/>
    </source>
</evidence>
<dbReference type="InterPro" id="IPR003395">
    <property type="entry name" value="RecF/RecN/SMC_N"/>
</dbReference>
<evidence type="ECO:0000256" key="1">
    <source>
        <dbReference type="ARBA" id="ARBA00003618"/>
    </source>
</evidence>
<dbReference type="PANTHER" id="PTHR11059:SF0">
    <property type="entry name" value="DNA REPAIR PROTEIN RECN"/>
    <property type="match status" value="1"/>
</dbReference>
<dbReference type="PANTHER" id="PTHR11059">
    <property type="entry name" value="DNA REPAIR PROTEIN RECN"/>
    <property type="match status" value="1"/>
</dbReference>
<dbReference type="InterPro" id="IPR027417">
    <property type="entry name" value="P-loop_NTPase"/>
</dbReference>
<dbReference type="CDD" id="cd03241">
    <property type="entry name" value="ABC_RecN"/>
    <property type="match status" value="1"/>
</dbReference>
<evidence type="ECO:0000256" key="5">
    <source>
        <dbReference type="ARBA" id="ARBA00022763"/>
    </source>
</evidence>
<evidence type="ECO:0000256" key="4">
    <source>
        <dbReference type="ARBA" id="ARBA00022741"/>
    </source>
</evidence>
<dbReference type="Gene3D" id="3.40.50.300">
    <property type="entry name" value="P-loop containing nucleotide triphosphate hydrolases"/>
    <property type="match status" value="2"/>
</dbReference>
<sequence>MLTEIRIESLGAIPAATAEFDSGLTVLTGETGAGKTMVVTSLHLLGGTRADANRVRAGADRAVVEGRFLTADPLGAEPAEVTEVLDSSGAQRDDDGSVIAARSVTSDGRSRAYLGGRSVPAKSLASFTAGLLTVHGQNDQLRLMRPEQQLAALDRFAAEGPGSIEALLTTYRKLREEWLTARRDLIDRTNRARELAQEADRLGFALNEIDTVDPKPGEDDQLAADIHRLSELDALRDAAASARGALSGSDADGEADDSAVDRIAKAKALLEATDDDALRALGPQLAEALAVVSDVSRELTAFTDELPSDASTLEEKLARQGQLRMLTRKYAADLGGVIAWATEARTRLAEVDTSEDALGALAQRVDRLAAELGVAATSLTKARTRAAKALGKAVTAELAGLAMDRAAFTISVEPIPARADDSAPLALPSGQTVHAGSSGTDAVEFGFAAHRDNPMLPLAKSASGGELSRVMLALEVVLAASTAGTTMVFDEVDAGVGGRAAVQIGRRLAKLAHTHQVIVVTHLPQVAAFADIHLTVDRVNSKGSGVRRLDDEDRVAELARMLAGLGDSDTGRAHARELLDAARSERA</sequence>
<feature type="domain" description="RecF/RecN/SMC N-terminal" evidence="10">
    <location>
        <begin position="2"/>
        <end position="538"/>
    </location>
</feature>
<dbReference type="GO" id="GO:0009432">
    <property type="term" value="P:SOS response"/>
    <property type="evidence" value="ECO:0007669"/>
    <property type="project" value="TreeGrafter"/>
</dbReference>
<dbReference type="EMBL" id="MVII01000001">
    <property type="protein sequence ID" value="ORB60918.1"/>
    <property type="molecule type" value="Genomic_DNA"/>
</dbReference>
<comment type="similarity">
    <text evidence="2 9">Belongs to the RecN family.</text>
</comment>
<dbReference type="GO" id="GO:0005524">
    <property type="term" value="F:ATP binding"/>
    <property type="evidence" value="ECO:0007669"/>
    <property type="project" value="UniProtKB-KW"/>
</dbReference>
<evidence type="ECO:0000256" key="2">
    <source>
        <dbReference type="ARBA" id="ARBA00009441"/>
    </source>
</evidence>
<proteinExistence type="inferred from homology"/>
<keyword evidence="4" id="KW-0547">Nucleotide-binding</keyword>
<evidence type="ECO:0000313" key="11">
    <source>
        <dbReference type="EMBL" id="ORB60918.1"/>
    </source>
</evidence>
<evidence type="ECO:0000313" key="12">
    <source>
        <dbReference type="Proteomes" id="UP000192434"/>
    </source>
</evidence>
<dbReference type="Pfam" id="PF02463">
    <property type="entry name" value="SMC_N"/>
    <property type="match status" value="1"/>
</dbReference>
<dbReference type="OrthoDB" id="9806954at2"/>
<name>A0A1X0JDI6_9MYCO</name>
<dbReference type="GO" id="GO:0006281">
    <property type="term" value="P:DNA repair"/>
    <property type="evidence" value="ECO:0007669"/>
    <property type="project" value="UniProtKB-KW"/>
</dbReference>
<dbReference type="GO" id="GO:0006310">
    <property type="term" value="P:DNA recombination"/>
    <property type="evidence" value="ECO:0007669"/>
    <property type="project" value="InterPro"/>
</dbReference>
<dbReference type="Proteomes" id="UP000192434">
    <property type="component" value="Unassembled WGS sequence"/>
</dbReference>
<evidence type="ECO:0000256" key="6">
    <source>
        <dbReference type="ARBA" id="ARBA00022840"/>
    </source>
</evidence>
<dbReference type="SUPFAM" id="SSF52540">
    <property type="entry name" value="P-loop containing nucleoside triphosphate hydrolases"/>
    <property type="match status" value="2"/>
</dbReference>
<protein>
    <recommendedName>
        <fullName evidence="3 9">DNA repair protein RecN</fullName>
    </recommendedName>
    <alternativeName>
        <fullName evidence="8 9">Recombination protein N</fullName>
    </alternativeName>
</protein>